<proteinExistence type="predicted"/>
<dbReference type="GO" id="GO:0004479">
    <property type="term" value="F:methionyl-tRNA formyltransferase activity"/>
    <property type="evidence" value="ECO:0007669"/>
    <property type="project" value="UniProtKB-EC"/>
</dbReference>
<protein>
    <recommendedName>
        <fullName evidence="1">methionyl-tRNA formyltransferase</fullName>
        <ecNumber evidence="1">2.1.2.9</ecNumber>
    </recommendedName>
</protein>
<reference evidence="3" key="1">
    <citation type="journal article" date="2023" name="Mol. Phylogenet. Evol.">
        <title>Genome-scale phylogeny and comparative genomics of the fungal order Sordariales.</title>
        <authorList>
            <person name="Hensen N."/>
            <person name="Bonometti L."/>
            <person name="Westerberg I."/>
            <person name="Brannstrom I.O."/>
            <person name="Guillou S."/>
            <person name="Cros-Aarteil S."/>
            <person name="Calhoun S."/>
            <person name="Haridas S."/>
            <person name="Kuo A."/>
            <person name="Mondo S."/>
            <person name="Pangilinan J."/>
            <person name="Riley R."/>
            <person name="LaButti K."/>
            <person name="Andreopoulos B."/>
            <person name="Lipzen A."/>
            <person name="Chen C."/>
            <person name="Yan M."/>
            <person name="Daum C."/>
            <person name="Ng V."/>
            <person name="Clum A."/>
            <person name="Steindorff A."/>
            <person name="Ohm R.A."/>
            <person name="Martin F."/>
            <person name="Silar P."/>
            <person name="Natvig D.O."/>
            <person name="Lalanne C."/>
            <person name="Gautier V."/>
            <person name="Ament-Velasquez S.L."/>
            <person name="Kruys A."/>
            <person name="Hutchinson M.I."/>
            <person name="Powell A.J."/>
            <person name="Barry K."/>
            <person name="Miller A.N."/>
            <person name="Grigoriev I.V."/>
            <person name="Debuchy R."/>
            <person name="Gladieux P."/>
            <person name="Hiltunen Thoren M."/>
            <person name="Johannesson H."/>
        </authorList>
    </citation>
    <scope>NUCLEOTIDE SEQUENCE</scope>
    <source>
        <strain evidence="3">CBS 757.83</strain>
    </source>
</reference>
<dbReference type="CDD" id="cd08646">
    <property type="entry name" value="FMT_core_Met-tRNA-FMT_N"/>
    <property type="match status" value="1"/>
</dbReference>
<dbReference type="EMBL" id="MU863626">
    <property type="protein sequence ID" value="KAK4104559.1"/>
    <property type="molecule type" value="Genomic_DNA"/>
</dbReference>
<feature type="domain" description="Formyl transferase N-terminal" evidence="2">
    <location>
        <begin position="38"/>
        <end position="226"/>
    </location>
</feature>
<dbReference type="SUPFAM" id="SSF53328">
    <property type="entry name" value="Formyltransferase"/>
    <property type="match status" value="1"/>
</dbReference>
<accession>A0AAN6Q6Q6</accession>
<dbReference type="InterPro" id="IPR036477">
    <property type="entry name" value="Formyl_transf_N_sf"/>
</dbReference>
<dbReference type="Pfam" id="PF00551">
    <property type="entry name" value="Formyl_trans_N"/>
    <property type="match status" value="1"/>
</dbReference>
<evidence type="ECO:0000259" key="2">
    <source>
        <dbReference type="Pfam" id="PF00551"/>
    </source>
</evidence>
<reference evidence="3" key="2">
    <citation type="submission" date="2023-05" db="EMBL/GenBank/DDBJ databases">
        <authorList>
            <consortium name="Lawrence Berkeley National Laboratory"/>
            <person name="Steindorff A."/>
            <person name="Hensen N."/>
            <person name="Bonometti L."/>
            <person name="Westerberg I."/>
            <person name="Brannstrom I.O."/>
            <person name="Guillou S."/>
            <person name="Cros-Aarteil S."/>
            <person name="Calhoun S."/>
            <person name="Haridas S."/>
            <person name="Kuo A."/>
            <person name="Mondo S."/>
            <person name="Pangilinan J."/>
            <person name="Riley R."/>
            <person name="Labutti K."/>
            <person name="Andreopoulos B."/>
            <person name="Lipzen A."/>
            <person name="Chen C."/>
            <person name="Yanf M."/>
            <person name="Daum C."/>
            <person name="Ng V."/>
            <person name="Clum A."/>
            <person name="Ohm R."/>
            <person name="Martin F."/>
            <person name="Silar P."/>
            <person name="Natvig D."/>
            <person name="Lalanne C."/>
            <person name="Gautier V."/>
            <person name="Ament-Velasquez S.L."/>
            <person name="Kruys A."/>
            <person name="Hutchinson M.I."/>
            <person name="Powell A.J."/>
            <person name="Barry K."/>
            <person name="Miller A.N."/>
            <person name="Grigoriev I.V."/>
            <person name="Debuchy R."/>
            <person name="Gladieux P."/>
            <person name="Thoren M.H."/>
            <person name="Johannesson H."/>
        </authorList>
    </citation>
    <scope>NUCLEOTIDE SEQUENCE</scope>
    <source>
        <strain evidence="3">CBS 757.83</strain>
    </source>
</reference>
<dbReference type="InterPro" id="IPR002376">
    <property type="entry name" value="Formyl_transf_N"/>
</dbReference>
<keyword evidence="4" id="KW-1185">Reference proteome</keyword>
<gene>
    <name evidence="3" type="ORF">N658DRAFT_464210</name>
</gene>
<dbReference type="Proteomes" id="UP001305647">
    <property type="component" value="Unassembled WGS sequence"/>
</dbReference>
<dbReference type="PANTHER" id="PTHR11138:SF5">
    <property type="entry name" value="METHIONYL-TRNA FORMYLTRANSFERASE, MITOCHONDRIAL"/>
    <property type="match status" value="1"/>
</dbReference>
<sequence length="384" mass="41821">MLGRQLAWSLRSAARPATARWRLPYSTSTAPKKSDPLRILFCGSDDFSCHSLRALHDEQKRNADLVRSIDVVVRPSKSVGRGHKVLREVPARKLAAELQLPIHVRDTFTGWDLPKPNGDPINLIIAVSFGLFVPPRLLNATKYGGLNVHPSLLPDLRGPAPLHHTLLSNRSHTGLTIQTLSPHAFDEGIPLLQTPRPGIPIPPDCTLTQLHALLAPRGAEVLVEALRASLHVPPHEPCSPYPYPPRAATAHAPKITAADREVRWDEVVGAGEVVRRARVLGPLWTREGRMGLGGESGKRVILDELSEVVVGVEEVGAGCKKRQTRAGMGYWADGEGGVLVPMRDVTWLRIGRIKLEGSVFKPAETVLLAAELMKSVVEGGKHGQ</sequence>
<evidence type="ECO:0000313" key="3">
    <source>
        <dbReference type="EMBL" id="KAK4104559.1"/>
    </source>
</evidence>
<dbReference type="AlphaFoldDB" id="A0AAN6Q6Q6"/>
<dbReference type="GO" id="GO:0005739">
    <property type="term" value="C:mitochondrion"/>
    <property type="evidence" value="ECO:0007669"/>
    <property type="project" value="TreeGrafter"/>
</dbReference>
<evidence type="ECO:0000256" key="1">
    <source>
        <dbReference type="ARBA" id="ARBA00012261"/>
    </source>
</evidence>
<organism evidence="3 4">
    <name type="scientific">Parathielavia hyrcaniae</name>
    <dbReference type="NCBI Taxonomy" id="113614"/>
    <lineage>
        <taxon>Eukaryota</taxon>
        <taxon>Fungi</taxon>
        <taxon>Dikarya</taxon>
        <taxon>Ascomycota</taxon>
        <taxon>Pezizomycotina</taxon>
        <taxon>Sordariomycetes</taxon>
        <taxon>Sordariomycetidae</taxon>
        <taxon>Sordariales</taxon>
        <taxon>Chaetomiaceae</taxon>
        <taxon>Parathielavia</taxon>
    </lineage>
</organism>
<comment type="caution">
    <text evidence="3">The sequence shown here is derived from an EMBL/GenBank/DDBJ whole genome shotgun (WGS) entry which is preliminary data.</text>
</comment>
<dbReference type="PANTHER" id="PTHR11138">
    <property type="entry name" value="METHIONYL-TRNA FORMYLTRANSFERASE"/>
    <property type="match status" value="1"/>
</dbReference>
<name>A0AAN6Q6Q6_9PEZI</name>
<dbReference type="Gene3D" id="3.40.50.12230">
    <property type="match status" value="1"/>
</dbReference>
<evidence type="ECO:0000313" key="4">
    <source>
        <dbReference type="Proteomes" id="UP001305647"/>
    </source>
</evidence>
<dbReference type="InterPro" id="IPR041711">
    <property type="entry name" value="Met-tRNA-FMT_N"/>
</dbReference>
<dbReference type="EC" id="2.1.2.9" evidence="1"/>